<sequence length="49" mass="5920">MQFINLSYYTPLPATSIAKQKWAISLSKRRKTKKNAEIIREIWYNKFSR</sequence>
<dbReference type="HOGENOM" id="CLU_3138921_0_0_9"/>
<accession>E8LG26</accession>
<organism evidence="1 2">
    <name type="scientific">Phascolarctobacterium succinatutens YIT 12067</name>
    <dbReference type="NCBI Taxonomy" id="626939"/>
    <lineage>
        <taxon>Bacteria</taxon>
        <taxon>Bacillati</taxon>
        <taxon>Bacillota</taxon>
        <taxon>Negativicutes</taxon>
        <taxon>Acidaminococcales</taxon>
        <taxon>Acidaminococcaceae</taxon>
        <taxon>Phascolarctobacterium</taxon>
    </lineage>
</organism>
<dbReference type="AlphaFoldDB" id="E8LG26"/>
<dbReference type="EMBL" id="AEVN01000100">
    <property type="protein sequence ID" value="EFY04145.1"/>
    <property type="molecule type" value="Genomic_DNA"/>
</dbReference>
<name>E8LG26_9FIRM</name>
<dbReference type="Proteomes" id="UP000004923">
    <property type="component" value="Unassembled WGS sequence"/>
</dbReference>
<protein>
    <submittedName>
        <fullName evidence="1">Uncharacterized protein</fullName>
    </submittedName>
</protein>
<keyword evidence="2" id="KW-1185">Reference proteome</keyword>
<proteinExistence type="predicted"/>
<gene>
    <name evidence="1" type="ORF">HMPREF9443_01824</name>
</gene>
<reference evidence="1 2" key="1">
    <citation type="submission" date="2011-01" db="EMBL/GenBank/DDBJ databases">
        <authorList>
            <person name="Weinstock G."/>
            <person name="Sodergren E."/>
            <person name="Clifton S."/>
            <person name="Fulton L."/>
            <person name="Fulton B."/>
            <person name="Courtney L."/>
            <person name="Fronick C."/>
            <person name="Harrison M."/>
            <person name="Strong C."/>
            <person name="Farmer C."/>
            <person name="Delahaunty K."/>
            <person name="Markovic C."/>
            <person name="Hall O."/>
            <person name="Minx P."/>
            <person name="Tomlinson C."/>
            <person name="Mitreva M."/>
            <person name="Hou S."/>
            <person name="Chen J."/>
            <person name="Wollam A."/>
            <person name="Pepin K.H."/>
            <person name="Johnson M."/>
            <person name="Bhonagiri V."/>
            <person name="Zhang X."/>
            <person name="Suruliraj S."/>
            <person name="Warren W."/>
            <person name="Chinwalla A."/>
            <person name="Mardis E.R."/>
            <person name="Wilson R.K."/>
        </authorList>
    </citation>
    <scope>NUCLEOTIDE SEQUENCE [LARGE SCALE GENOMIC DNA]</scope>
    <source>
        <strain evidence="1 2">YIT 12067</strain>
    </source>
</reference>
<evidence type="ECO:0000313" key="1">
    <source>
        <dbReference type="EMBL" id="EFY04145.1"/>
    </source>
</evidence>
<evidence type="ECO:0000313" key="2">
    <source>
        <dbReference type="Proteomes" id="UP000004923"/>
    </source>
</evidence>
<comment type="caution">
    <text evidence="1">The sequence shown here is derived from an EMBL/GenBank/DDBJ whole genome shotgun (WGS) entry which is preliminary data.</text>
</comment>